<dbReference type="InterPro" id="IPR036940">
    <property type="entry name" value="PI3/4_kinase_cat_sf"/>
</dbReference>
<dbReference type="RefSeq" id="XP_011213290.2">
    <property type="nucleotide sequence ID" value="XM_011214988.4"/>
</dbReference>
<dbReference type="PROSITE" id="PS51189">
    <property type="entry name" value="FAT"/>
    <property type="match status" value="1"/>
</dbReference>
<keyword evidence="9" id="KW-0539">Nucleus</keyword>
<evidence type="ECO:0000259" key="13">
    <source>
        <dbReference type="PROSITE" id="PS51190"/>
    </source>
</evidence>
<accession>A0A6I9W8D0</accession>
<dbReference type="Gene3D" id="1.10.1070.11">
    <property type="entry name" value="Phosphatidylinositol 3-/4-kinase, catalytic domain"/>
    <property type="match status" value="1"/>
</dbReference>
<evidence type="ECO:0000256" key="5">
    <source>
        <dbReference type="ARBA" id="ARBA00022741"/>
    </source>
</evidence>
<evidence type="ECO:0000256" key="4">
    <source>
        <dbReference type="ARBA" id="ARBA00022679"/>
    </source>
</evidence>
<dbReference type="OrthoDB" id="381190at2759"/>
<dbReference type="GeneID" id="105233045"/>
<dbReference type="PROSITE" id="PS50290">
    <property type="entry name" value="PI3_4_KINASE_3"/>
    <property type="match status" value="1"/>
</dbReference>
<keyword evidence="3" id="KW-0723">Serine/threonine-protein kinase</keyword>
<dbReference type="Gene3D" id="3.30.1010.10">
    <property type="entry name" value="Phosphatidylinositol 3-kinase Catalytic Subunit, Chain A, domain 4"/>
    <property type="match status" value="1"/>
</dbReference>
<dbReference type="SUPFAM" id="SSF56112">
    <property type="entry name" value="Protein kinase-like (PK-like)"/>
    <property type="match status" value="1"/>
</dbReference>
<keyword evidence="5" id="KW-0547">Nucleotide-binding</keyword>
<dbReference type="Pfam" id="PF23593">
    <property type="entry name" value="HEAT_ATR"/>
    <property type="match status" value="1"/>
</dbReference>
<evidence type="ECO:0000256" key="6">
    <source>
        <dbReference type="ARBA" id="ARBA00022763"/>
    </source>
</evidence>
<evidence type="ECO:0000313" key="14">
    <source>
        <dbReference type="Proteomes" id="UP001652620"/>
    </source>
</evidence>
<dbReference type="InterPro" id="IPR000403">
    <property type="entry name" value="PI3/4_kinase_cat_dom"/>
</dbReference>
<keyword evidence="8" id="KW-0067">ATP-binding</keyword>
<proteinExistence type="predicted"/>
<dbReference type="PROSITE" id="PS51190">
    <property type="entry name" value="FATC"/>
    <property type="match status" value="1"/>
</dbReference>
<dbReference type="SMART" id="SM01343">
    <property type="entry name" value="FATC"/>
    <property type="match status" value="1"/>
</dbReference>
<gene>
    <name evidence="15 16" type="primary">LOC105233045</name>
</gene>
<evidence type="ECO:0000259" key="12">
    <source>
        <dbReference type="PROSITE" id="PS51189"/>
    </source>
</evidence>
<evidence type="ECO:0000256" key="2">
    <source>
        <dbReference type="ARBA" id="ARBA00012513"/>
    </source>
</evidence>
<dbReference type="Pfam" id="PF00454">
    <property type="entry name" value="PI3_PI4_kinase"/>
    <property type="match status" value="1"/>
</dbReference>
<keyword evidence="4" id="KW-0808">Transferase</keyword>
<dbReference type="InterPro" id="IPR014009">
    <property type="entry name" value="PIK_FAT"/>
</dbReference>
<dbReference type="InterPro" id="IPR003152">
    <property type="entry name" value="FATC_dom"/>
</dbReference>
<dbReference type="Proteomes" id="UP001652620">
    <property type="component" value="Chromosome 4"/>
</dbReference>
<dbReference type="PANTHER" id="PTHR37079:SF4">
    <property type="entry name" value="SERINE_THREONINE-PROTEIN KINASE ATM"/>
    <property type="match status" value="1"/>
</dbReference>
<evidence type="ECO:0000256" key="3">
    <source>
        <dbReference type="ARBA" id="ARBA00022527"/>
    </source>
</evidence>
<dbReference type="Pfam" id="PF02259">
    <property type="entry name" value="FAT"/>
    <property type="match status" value="1"/>
</dbReference>
<organism evidence="14 15">
    <name type="scientific">Bactrocera dorsalis</name>
    <name type="common">Oriental fruit fly</name>
    <name type="synonym">Dacus dorsalis</name>
    <dbReference type="NCBI Taxonomy" id="27457"/>
    <lineage>
        <taxon>Eukaryota</taxon>
        <taxon>Metazoa</taxon>
        <taxon>Ecdysozoa</taxon>
        <taxon>Arthropoda</taxon>
        <taxon>Hexapoda</taxon>
        <taxon>Insecta</taxon>
        <taxon>Pterygota</taxon>
        <taxon>Neoptera</taxon>
        <taxon>Endopterygota</taxon>
        <taxon>Diptera</taxon>
        <taxon>Brachycera</taxon>
        <taxon>Muscomorpha</taxon>
        <taxon>Tephritoidea</taxon>
        <taxon>Tephritidae</taxon>
        <taxon>Bactrocera</taxon>
        <taxon>Bactrocera</taxon>
    </lineage>
</organism>
<dbReference type="GO" id="GO:0006281">
    <property type="term" value="P:DNA repair"/>
    <property type="evidence" value="ECO:0007669"/>
    <property type="project" value="InterPro"/>
</dbReference>
<evidence type="ECO:0000256" key="7">
    <source>
        <dbReference type="ARBA" id="ARBA00022777"/>
    </source>
</evidence>
<name>A0A6I9W8D0_BACDO</name>
<dbReference type="GO" id="GO:0004674">
    <property type="term" value="F:protein serine/threonine kinase activity"/>
    <property type="evidence" value="ECO:0007669"/>
    <property type="project" value="UniProtKB-KW"/>
</dbReference>
<evidence type="ECO:0000313" key="16">
    <source>
        <dbReference type="RefSeq" id="XP_029409174.2"/>
    </source>
</evidence>
<sequence length="2778" mass="319675">MSSQLQQIAALCPELRSDKTTTRNKAMERLEIILVNSKDDLIQRLRGKHKEDFTLNEIFSSAIDGVLKHASKVVELTDQKSIQAMLNKNHIYRSVIHKIIDYNLENENNFLSKSLIYQAFCSGFSTTSAVKIFGSLFIQIVERGIYKCPLYVRELKVDEYSNILSNLFEITIPGDEILHFEVLSCIVKTIELAVQHVHIQDEIVDYFPEIMPFARKANDDRKKSDVIKLYYFFISQLSIDYHHTICESLQDVLPVLCDMYNLQLKPEVKEKFCISVYLSVHAIYPNINNGSFKTLKIKIKDSWPKTLNKLKSIVELEIRERRTTIQRANQCGREKYMENFIEMASDIVYVIFWHINSNTDHAKLDEPLKKVSKVSDNLDIVLRLIQNDNTINETWFAIMAALLSNQRNIINVSNYQELLQFISNVLNISANAVIWRSIRRSLFAILKFEDYMSSINDKIYISYSESTWKKITNFLISESSENNDIITEKQILLQELIKCGKLSFESSNNLIQSIISNSILRRSEAFETIRQILIHSDICGIDKNSNIVEKIVIWAYEVNEKINARSMLLNISPVDITLINDTCAIAVINFLNENQIFPKTLCEDEIQMHFTNLNMLQYKYNIKFVCLEEHGKTQKSSQNAADADAVSSKELGNCLFQNTYELLMRTLNIEISKQTTCVSIVSDMTSLNKLADLMKTFLHYGVFTNQNLAQCPLIKRIGFYLSHMEFQLKSNDPRNIERTELLEILQYLESFITTFTSSVALTQYLETQPLEELINFLGTSLSHSASQHLQSKARDWAEIRLISLRILAELCASNTYQKDAFHHISRYVFNIRHDLDILLPLIKIFCKRKRGNVAENLPIGEWFVDKLKLIFRLYYMDLQIIERLVAMLPEIFEYIYAINELLDNMFVALTSLLKIAYKKNYPVKITSNLIDSVRLISRNCEGIWMKDGFICICISLMKFLSFPSLQIQFSLIRTITSLMDTGWLRSSSTTFHINEHYNMCEQLFSAINWKNLLDTSTDLVQNRNSVVTQLLVALFAFSSYYQKNSLIELGNFYAARKLTEADFYEFGQVSYFFGCSQAQLIKPYMNGLISSWISKEWPISKFPYFLCYSNKDEFMMDNISIISACTLLYIPNGDLKKLNKYATDEELIKNALPILEAYMLPHKALCPESQTQSYKKYINVLNGNMHRLGWKLPPSRIIHWKPIYFCCSILKVDSLSAASFEFPTLYGTSSWYHLNYESLKQSLKLYLIDEDETKTLFSPLCSHPLQFLKVLGALKADVFACIFSNERSSCFYKYCTAVDMIIDSIPTHITSTREKNIAEYFFRDTILFLSQCFQTVQYPELQMMGLLFLQCLFQKSFISIGGGKEVISNHLNVITKCLVAIAENDSFEKSKLSLKLLHHLITDFGENTMIFTQLPASENFMELCEIQSKKSASPNNIRDLLDILESSILIQKCSNDTLGTLRKYITKFKDNICTNDHTFCDLIRRLLEVVCNAHNIYLRLEAAKCLGEIGSLEIANTSFYFEKNSSFYDNITSSVDGNELFSINLAKVLDKILMQFNTITYEALFRVSTELIDSKCAKSIIELYPYLAIFQSDKKANQDWDPSFVIEPVDWLCILNSTETLEYETWICVFVSKVLKSCGWTALCNLASRDMYVANEILLPFITLLMSNKGRHIDSIMSMLTHYFKTLNMVLVKGESDQIGAQEIYKDKRIIQIFLKICECIRLNNECSVPMNLLFVAKASNHCQAFFMTIMYTELWALSESASNEKQSKVEEYLKNPSFQEVAIKAYKSIGCYDAISGFLSPLNSRLEFLNLNNDWSEMILQNSFKNTSSNTLCTTALKRNGILCLDDLGNKDTANSVDYEVCWRLCQWDTPVEGHLKVNMENDPESEFKKHHFNALKCLYNREQHNCLAAIANARQCVIYNLMGISTECLQSVYKYLTWLHILQQTEDFCQVQFISDVDIKSIFSKWQLQNNLKYGNFYCKELILSHQITLFNTAGVRGQRRILDFFKYSPIETGLLNIIKECQKSGEINLAKRNILALREADITNEYVKINLLLEDAEISFRCGSIEITESLLKHILTHKELGACPQQARALRMYGEFLLETNSQSFEYVLEKMFNRSMLYLEKILKSQKHSDNEELSFLYLGHLKSAEFEKENQKEAYELIAKYADREYVQSNAYINSDEFKLKCQIIQQNRQTADSIGRQHRDRDINHGVIIMKKYANLDETEIKFIEEKRTNNLCIAVKNYMKFCQIDSGFSDAAIYRIIALWFANKQDEALYKEIKDNVNIIPSYKFICALNQITARLNTKQVDFITIIKEILVNCVQDHPHHTLYQLYPLIFDDTGGKSSNSRSTIAAEIITKGRNSSNAQSAKQLAMIFPALIKFADADCGKSSTMELCDKLKRMKCLDAVHCPTIELPVLPNKAYTIISIVRWEESVSLVGGINAPKKLNCLCSDGKSRPQLLKGRDDLRQDAVMQQYFSLMNTLLSHDPKTSKRKINIRTYKVVPLSRRSGILEWCESTVPIGVYLGSGSDKAGAHRKYRPADITPYKCRQISMQHLKSDIQKRLSIYEQICAQIKPVFHYFLMEKFVVPGIWFERRLAYTNSVAVNSMVGFVVGLGDRHTQNILIDEKSAEVIHIDFGIAFEQGKIMPTPETVPFRLTRDMIAPMGICETGGVFKKACQSTLEVLRKNHSVIITILEVLLYDPLYIWNVVPTPAGSKDDEKNLTAQRALLCVQHKLEGRLSSITGTVNTDIQVQRLINDAISKQNLCRLYPGWDPYL</sequence>
<comment type="catalytic activity">
    <reaction evidence="10">
        <text>L-threonyl-[protein] + ATP = O-phospho-L-threonyl-[protein] + ADP + H(+)</text>
        <dbReference type="Rhea" id="RHEA:46608"/>
        <dbReference type="Rhea" id="RHEA-COMP:11060"/>
        <dbReference type="Rhea" id="RHEA-COMP:11605"/>
        <dbReference type="ChEBI" id="CHEBI:15378"/>
        <dbReference type="ChEBI" id="CHEBI:30013"/>
        <dbReference type="ChEBI" id="CHEBI:30616"/>
        <dbReference type="ChEBI" id="CHEBI:61977"/>
        <dbReference type="ChEBI" id="CHEBI:456216"/>
        <dbReference type="EC" id="2.7.11.1"/>
    </reaction>
</comment>
<evidence type="ECO:0000256" key="9">
    <source>
        <dbReference type="ARBA" id="ARBA00023242"/>
    </source>
</evidence>
<keyword evidence="6" id="KW-0227">DNA damage</keyword>
<dbReference type="InterPro" id="IPR011009">
    <property type="entry name" value="Kinase-like_dom_sf"/>
</dbReference>
<dbReference type="InterPro" id="IPR038980">
    <property type="entry name" value="ATM_plant"/>
</dbReference>
<dbReference type="InterPro" id="IPR003151">
    <property type="entry name" value="PIK-rel_kinase_FAT"/>
</dbReference>
<protein>
    <recommendedName>
        <fullName evidence="2">non-specific serine/threonine protein kinase</fullName>
        <ecNumber evidence="2">2.7.11.1</ecNumber>
    </recommendedName>
</protein>
<dbReference type="Pfam" id="PF02260">
    <property type="entry name" value="FATC"/>
    <property type="match status" value="1"/>
</dbReference>
<keyword evidence="7 15" id="KW-0418">Kinase</keyword>
<dbReference type="InterPro" id="IPR057564">
    <property type="entry name" value="HEAT_ATR"/>
</dbReference>
<dbReference type="InterPro" id="IPR044107">
    <property type="entry name" value="PIKKc_ATM"/>
</dbReference>
<dbReference type="PROSITE" id="PS00916">
    <property type="entry name" value="PI3_4_KINASE_2"/>
    <property type="match status" value="1"/>
</dbReference>
<feature type="domain" description="FAT" evidence="12">
    <location>
        <begin position="1735"/>
        <end position="2340"/>
    </location>
</feature>
<evidence type="ECO:0000259" key="11">
    <source>
        <dbReference type="PROSITE" id="PS50290"/>
    </source>
</evidence>
<evidence type="ECO:0000313" key="15">
    <source>
        <dbReference type="RefSeq" id="XP_011213290.2"/>
    </source>
</evidence>
<dbReference type="InterPro" id="IPR018936">
    <property type="entry name" value="PI3/4_kinase_CS"/>
</dbReference>
<keyword evidence="14" id="KW-1185">Reference proteome</keyword>
<comment type="subcellular location">
    <subcellularLocation>
        <location evidence="1">Nucleus</location>
    </subcellularLocation>
</comment>
<dbReference type="PANTHER" id="PTHR37079">
    <property type="entry name" value="SERINE/THREONINE-PROTEIN KINASE ATM"/>
    <property type="match status" value="1"/>
</dbReference>
<dbReference type="KEGG" id="bdr:105233045"/>
<reference evidence="15 16" key="1">
    <citation type="submission" date="2025-05" db="UniProtKB">
        <authorList>
            <consortium name="RefSeq"/>
        </authorList>
    </citation>
    <scope>IDENTIFICATION</scope>
    <source>
        <tissue evidence="15 16">Adult</tissue>
    </source>
</reference>
<dbReference type="EC" id="2.7.11.1" evidence="2"/>
<dbReference type="RefSeq" id="XP_029409174.2">
    <property type="nucleotide sequence ID" value="XM_029553314.2"/>
</dbReference>
<feature type="domain" description="FATC" evidence="13">
    <location>
        <begin position="2746"/>
        <end position="2778"/>
    </location>
</feature>
<dbReference type="CDD" id="cd05171">
    <property type="entry name" value="PIKKc_ATM"/>
    <property type="match status" value="1"/>
</dbReference>
<dbReference type="GO" id="GO:0005524">
    <property type="term" value="F:ATP binding"/>
    <property type="evidence" value="ECO:0007669"/>
    <property type="project" value="UniProtKB-KW"/>
</dbReference>
<dbReference type="GO" id="GO:0005634">
    <property type="term" value="C:nucleus"/>
    <property type="evidence" value="ECO:0007669"/>
    <property type="project" value="UniProtKB-SubCell"/>
</dbReference>
<dbReference type="PROSITE" id="PS00915">
    <property type="entry name" value="PI3_4_KINASE_1"/>
    <property type="match status" value="1"/>
</dbReference>
<evidence type="ECO:0000256" key="1">
    <source>
        <dbReference type="ARBA" id="ARBA00004123"/>
    </source>
</evidence>
<dbReference type="SMART" id="SM00146">
    <property type="entry name" value="PI3Kc"/>
    <property type="match status" value="1"/>
</dbReference>
<evidence type="ECO:0000256" key="10">
    <source>
        <dbReference type="ARBA" id="ARBA00047899"/>
    </source>
</evidence>
<feature type="domain" description="PI3K/PI4K catalytic" evidence="11">
    <location>
        <begin position="2432"/>
        <end position="2752"/>
    </location>
</feature>
<evidence type="ECO:0000256" key="8">
    <source>
        <dbReference type="ARBA" id="ARBA00022840"/>
    </source>
</evidence>